<organism evidence="13 14">
    <name type="scientific">Vreelandella halophila</name>
    <dbReference type="NCBI Taxonomy" id="86177"/>
    <lineage>
        <taxon>Bacteria</taxon>
        <taxon>Pseudomonadati</taxon>
        <taxon>Pseudomonadota</taxon>
        <taxon>Gammaproteobacteria</taxon>
        <taxon>Oceanospirillales</taxon>
        <taxon>Halomonadaceae</taxon>
        <taxon>Vreelandella</taxon>
    </lineage>
</organism>
<evidence type="ECO:0000256" key="6">
    <source>
        <dbReference type="ARBA" id="ARBA00022748"/>
    </source>
</evidence>
<evidence type="ECO:0000256" key="10">
    <source>
        <dbReference type="SAM" id="Phobius"/>
    </source>
</evidence>
<dbReference type="GO" id="GO:0017004">
    <property type="term" value="P:cytochrome complex assembly"/>
    <property type="evidence" value="ECO:0007669"/>
    <property type="project" value="UniProtKB-KW"/>
</dbReference>
<feature type="transmembrane region" description="Helical" evidence="10">
    <location>
        <begin position="395"/>
        <end position="414"/>
    </location>
</feature>
<feature type="transmembrane region" description="Helical" evidence="10">
    <location>
        <begin position="617"/>
        <end position="636"/>
    </location>
</feature>
<dbReference type="Proteomes" id="UP000460751">
    <property type="component" value="Unassembled WGS sequence"/>
</dbReference>
<keyword evidence="13" id="KW-0456">Lyase</keyword>
<feature type="transmembrane region" description="Helical" evidence="10">
    <location>
        <begin position="210"/>
        <end position="230"/>
    </location>
</feature>
<dbReference type="GO" id="GO:0016829">
    <property type="term" value="F:lyase activity"/>
    <property type="evidence" value="ECO:0007669"/>
    <property type="project" value="UniProtKB-KW"/>
</dbReference>
<protein>
    <submittedName>
        <fullName evidence="13">Heme lyase CcmF/NrfE family subunit</fullName>
    </submittedName>
</protein>
<dbReference type="InterPro" id="IPR032523">
    <property type="entry name" value="CcmF_C"/>
</dbReference>
<gene>
    <name evidence="13" type="ORF">GLW01_09420</name>
</gene>
<evidence type="ECO:0000313" key="14">
    <source>
        <dbReference type="Proteomes" id="UP000460751"/>
    </source>
</evidence>
<evidence type="ECO:0000313" key="13">
    <source>
        <dbReference type="EMBL" id="MYL27010.1"/>
    </source>
</evidence>
<dbReference type="PRINTS" id="PR01411">
    <property type="entry name" value="CCMFBIOGNSIS"/>
</dbReference>
<evidence type="ECO:0000259" key="11">
    <source>
        <dbReference type="Pfam" id="PF01578"/>
    </source>
</evidence>
<comment type="caution">
    <text evidence="13">The sequence shown here is derived from an EMBL/GenBank/DDBJ whole genome shotgun (WGS) entry which is preliminary data.</text>
</comment>
<dbReference type="NCBIfam" id="NF007691">
    <property type="entry name" value="PRK10369.1"/>
    <property type="match status" value="1"/>
</dbReference>
<feature type="transmembrane region" description="Helical" evidence="10">
    <location>
        <begin position="275"/>
        <end position="293"/>
    </location>
</feature>
<dbReference type="PANTHER" id="PTHR43653:SF1">
    <property type="entry name" value="CYTOCHROME C-TYPE BIOGENESIS PROTEIN CCMF"/>
    <property type="match status" value="1"/>
</dbReference>
<dbReference type="InterPro" id="IPR003567">
    <property type="entry name" value="Cyt_c_biogenesis"/>
</dbReference>
<evidence type="ECO:0000259" key="12">
    <source>
        <dbReference type="Pfam" id="PF16327"/>
    </source>
</evidence>
<keyword evidence="3" id="KW-1003">Cell membrane</keyword>
<feature type="transmembrane region" description="Helical" evidence="10">
    <location>
        <begin position="6"/>
        <end position="30"/>
    </location>
</feature>
<dbReference type="NCBIfam" id="TIGR00353">
    <property type="entry name" value="nrfE"/>
    <property type="match status" value="1"/>
</dbReference>
<dbReference type="PRINTS" id="PR01410">
    <property type="entry name" value="CCBIOGENESIS"/>
</dbReference>
<feature type="transmembrane region" description="Helical" evidence="10">
    <location>
        <begin position="42"/>
        <end position="62"/>
    </location>
</feature>
<keyword evidence="4" id="KW-0997">Cell inner membrane</keyword>
<feature type="transmembrane region" description="Helical" evidence="10">
    <location>
        <begin position="96"/>
        <end position="113"/>
    </location>
</feature>
<feature type="transmembrane region" description="Helical" evidence="10">
    <location>
        <begin position="491"/>
        <end position="513"/>
    </location>
</feature>
<keyword evidence="5 10" id="KW-0812">Transmembrane</keyword>
<dbReference type="InterPro" id="IPR003568">
    <property type="entry name" value="Cyt_c_biogenesis_CcmF"/>
</dbReference>
<comment type="function">
    <text evidence="9">Required for the biogenesis of c-type cytochromes. Possible subunit of a heme lyase.</text>
</comment>
<evidence type="ECO:0000256" key="2">
    <source>
        <dbReference type="ARBA" id="ARBA00009186"/>
    </source>
</evidence>
<reference evidence="13 14" key="1">
    <citation type="submission" date="2019-11" db="EMBL/GenBank/DDBJ databases">
        <title>Genome sequences of 17 halophilic strains isolated from different environments.</title>
        <authorList>
            <person name="Furrow R.E."/>
        </authorList>
    </citation>
    <scope>NUCLEOTIDE SEQUENCE [LARGE SCALE GENOMIC DNA]</scope>
    <source>
        <strain evidence="13 14">22507_15_FS</strain>
    </source>
</reference>
<evidence type="ECO:0000256" key="7">
    <source>
        <dbReference type="ARBA" id="ARBA00022989"/>
    </source>
</evidence>
<dbReference type="GO" id="GO:0020037">
    <property type="term" value="F:heme binding"/>
    <property type="evidence" value="ECO:0007669"/>
    <property type="project" value="InterPro"/>
</dbReference>
<feature type="domain" description="Cytochrome c-type biogenesis protein CcmF C-terminal" evidence="12">
    <location>
        <begin position="316"/>
        <end position="639"/>
    </location>
</feature>
<evidence type="ECO:0000256" key="8">
    <source>
        <dbReference type="ARBA" id="ARBA00023136"/>
    </source>
</evidence>
<feature type="transmembrane region" description="Helical" evidence="10">
    <location>
        <begin position="125"/>
        <end position="143"/>
    </location>
</feature>
<dbReference type="AlphaFoldDB" id="A0A9X5B547"/>
<feature type="transmembrane region" description="Helical" evidence="10">
    <location>
        <begin position="426"/>
        <end position="444"/>
    </location>
</feature>
<dbReference type="GO" id="GO:0005886">
    <property type="term" value="C:plasma membrane"/>
    <property type="evidence" value="ECO:0007669"/>
    <property type="project" value="UniProtKB-SubCell"/>
</dbReference>
<comment type="similarity">
    <text evidence="2">Belongs to the CcmF/CycK/Ccl1/NrfE/CcsA family.</text>
</comment>
<evidence type="ECO:0000256" key="5">
    <source>
        <dbReference type="ARBA" id="ARBA00022692"/>
    </source>
</evidence>
<sequence>MVPELGNFALILALLMAVALVVVPMTGATIRHPGLMAFDRPLVAGMFVMLVLSYACLTWSFMVDDFSVGYVANNSNSMLPWYYKFSAVWGGHEGSMLLWVLILGAWTLAVALFSRNLPDEMRARVLSIMGLIGVGFMLFTLITSNPFERMLPNIPRDGADLNPLLQDFGLIVHPPMLYMGYVGFSVVFAFAIASLLGGRLDAVWARWSRPWTTVAWAFLTLGIALGSWWAYYELGWGGWWFWDPVENASFMPWLVGTALIHSLAVTEKRGVFKSWTVLLAIMTFALSILGTFLVRSGVLTSVHAFATDPERGFFILMMLAVTVVGSLALYAIRAPAVQGRTGFTLFSREALLLLNNVFLVVATFVVLLGTIFPLILDYMGGGTLSVGEPYFNITFVPIALMTGVILGFGVLTRWKRTPVDLVLRKLLVPAVLSVIVAVVTPLLMVGELSVLSVIGLMVAAWVAFTTLRDVWDKTASRQGRWHGLRRLSRSYNGMVLGHVGLAMSIAGATMVSIHGVEQDRRMAPGDRLEVAGYEWHFADLGERQGPNFTAQRATFDIYREGEKVTTVYPEKRHYPVRDSVMTNAGISAGVLKDLFVALGENVEGQTAWSVRIQYKPMVRWIWGGALFMALGGAFAVSDRRYRVRQRQTVTVAEKPRASQPVAEGAAS</sequence>
<keyword evidence="14" id="KW-1185">Reference proteome</keyword>
<feature type="transmembrane region" description="Helical" evidence="10">
    <location>
        <begin position="250"/>
        <end position="266"/>
    </location>
</feature>
<feature type="transmembrane region" description="Helical" evidence="10">
    <location>
        <begin position="353"/>
        <end position="375"/>
    </location>
</feature>
<accession>A0A9X5B547</accession>
<dbReference type="RefSeq" id="WP_160898880.1">
    <property type="nucleotide sequence ID" value="NZ_WMEX01000004.1"/>
</dbReference>
<proteinExistence type="inferred from homology"/>
<feature type="transmembrane region" description="Helical" evidence="10">
    <location>
        <begin position="313"/>
        <end position="332"/>
    </location>
</feature>
<name>A0A9X5B547_9GAMM</name>
<keyword evidence="6" id="KW-0201">Cytochrome c-type biogenesis</keyword>
<feature type="transmembrane region" description="Helical" evidence="10">
    <location>
        <begin position="178"/>
        <end position="198"/>
    </location>
</feature>
<feature type="transmembrane region" description="Helical" evidence="10">
    <location>
        <begin position="450"/>
        <end position="471"/>
    </location>
</feature>
<feature type="domain" description="Cytochrome c assembly protein" evidence="11">
    <location>
        <begin position="89"/>
        <end position="296"/>
    </location>
</feature>
<dbReference type="Pfam" id="PF16327">
    <property type="entry name" value="CcmF_C"/>
    <property type="match status" value="1"/>
</dbReference>
<keyword evidence="7 10" id="KW-1133">Transmembrane helix</keyword>
<comment type="subcellular location">
    <subcellularLocation>
        <location evidence="1">Cell inner membrane</location>
        <topology evidence="1">Multi-pass membrane protein</topology>
    </subcellularLocation>
</comment>
<dbReference type="Pfam" id="PF01578">
    <property type="entry name" value="Cytochrom_C_asm"/>
    <property type="match status" value="1"/>
</dbReference>
<dbReference type="EMBL" id="WMEX01000004">
    <property type="protein sequence ID" value="MYL27010.1"/>
    <property type="molecule type" value="Genomic_DNA"/>
</dbReference>
<evidence type="ECO:0000256" key="9">
    <source>
        <dbReference type="ARBA" id="ARBA00037230"/>
    </source>
</evidence>
<keyword evidence="8 10" id="KW-0472">Membrane</keyword>
<dbReference type="InterPro" id="IPR002541">
    <property type="entry name" value="Cyt_c_assembly"/>
</dbReference>
<evidence type="ECO:0000256" key="4">
    <source>
        <dbReference type="ARBA" id="ARBA00022519"/>
    </source>
</evidence>
<dbReference type="GO" id="GO:0015232">
    <property type="term" value="F:heme transmembrane transporter activity"/>
    <property type="evidence" value="ECO:0007669"/>
    <property type="project" value="InterPro"/>
</dbReference>
<dbReference type="PANTHER" id="PTHR43653">
    <property type="entry name" value="CYTOCHROME C ASSEMBLY PROTEIN-RELATED"/>
    <property type="match status" value="1"/>
</dbReference>
<evidence type="ECO:0000256" key="3">
    <source>
        <dbReference type="ARBA" id="ARBA00022475"/>
    </source>
</evidence>
<dbReference type="OrthoDB" id="9761451at2"/>
<evidence type="ECO:0000256" key="1">
    <source>
        <dbReference type="ARBA" id="ARBA00004429"/>
    </source>
</evidence>